<evidence type="ECO:0000313" key="2">
    <source>
        <dbReference type="Proteomes" id="UP000295122"/>
    </source>
</evidence>
<dbReference type="AlphaFoldDB" id="A0A4R7C0H9"/>
<accession>A0A4R7C0H9</accession>
<evidence type="ECO:0000313" key="1">
    <source>
        <dbReference type="EMBL" id="TDR89987.1"/>
    </source>
</evidence>
<dbReference type="RefSeq" id="WP_133771040.1">
    <property type="nucleotide sequence ID" value="NZ_SNZR01000013.1"/>
</dbReference>
<gene>
    <name evidence="1" type="ORF">EV668_2824</name>
</gene>
<dbReference type="EMBL" id="SNZR01000013">
    <property type="protein sequence ID" value="TDR89987.1"/>
    <property type="molecule type" value="Genomic_DNA"/>
</dbReference>
<organism evidence="1 2">
    <name type="scientific">Enterovirga rhinocerotis</name>
    <dbReference type="NCBI Taxonomy" id="1339210"/>
    <lineage>
        <taxon>Bacteria</taxon>
        <taxon>Pseudomonadati</taxon>
        <taxon>Pseudomonadota</taxon>
        <taxon>Alphaproteobacteria</taxon>
        <taxon>Hyphomicrobiales</taxon>
        <taxon>Methylobacteriaceae</taxon>
        <taxon>Enterovirga</taxon>
    </lineage>
</organism>
<dbReference type="OrthoDB" id="8453614at2"/>
<keyword evidence="2" id="KW-1185">Reference proteome</keyword>
<name>A0A4R7C0H9_9HYPH</name>
<sequence>MTALTLGRLIETLDDPNAAAALIAALDDPVLAERLSSAASAAGQSEASQVAATVRGFLETASDDHWVQLIGIMSRAGDPGLAAIRAVLHKALPEAGSA</sequence>
<reference evidence="1 2" key="1">
    <citation type="submission" date="2019-03" db="EMBL/GenBank/DDBJ databases">
        <title>Genomic Encyclopedia of Type Strains, Phase IV (KMG-IV): sequencing the most valuable type-strain genomes for metagenomic binning, comparative biology and taxonomic classification.</title>
        <authorList>
            <person name="Goeker M."/>
        </authorList>
    </citation>
    <scope>NUCLEOTIDE SEQUENCE [LARGE SCALE GENOMIC DNA]</scope>
    <source>
        <strain evidence="1 2">DSM 25903</strain>
    </source>
</reference>
<dbReference type="Proteomes" id="UP000295122">
    <property type="component" value="Unassembled WGS sequence"/>
</dbReference>
<comment type="caution">
    <text evidence="1">The sequence shown here is derived from an EMBL/GenBank/DDBJ whole genome shotgun (WGS) entry which is preliminary data.</text>
</comment>
<proteinExistence type="predicted"/>
<protein>
    <submittedName>
        <fullName evidence="1">Uncharacterized protein</fullName>
    </submittedName>
</protein>